<dbReference type="PROSITE" id="PS51112">
    <property type="entry name" value="AMMECR1"/>
    <property type="match status" value="1"/>
</dbReference>
<dbReference type="Gene3D" id="3.30.700.20">
    <property type="entry name" value="Hypothetical protein ph0010, domain 1"/>
    <property type="match status" value="1"/>
</dbReference>
<reference evidence="2 3" key="1">
    <citation type="submission" date="2012-02" db="EMBL/GenBank/DDBJ databases">
        <title>Shotgun genome sequence of Phaeospirillum photometricum DSM 122.</title>
        <authorList>
            <person name="Duquesne K."/>
            <person name="Sturgis J."/>
        </authorList>
    </citation>
    <scope>NUCLEOTIDE SEQUENCE [LARGE SCALE GENOMIC DNA]</scope>
    <source>
        <strain evidence="3">DSM122</strain>
    </source>
</reference>
<keyword evidence="3" id="KW-1185">Reference proteome</keyword>
<feature type="domain" description="AMMECR1" evidence="1">
    <location>
        <begin position="21"/>
        <end position="211"/>
    </location>
</feature>
<dbReference type="PATRIC" id="fig|1150469.3.peg.3287"/>
<dbReference type="eggNOG" id="COG2078">
    <property type="taxonomic scope" value="Bacteria"/>
</dbReference>
<dbReference type="KEGG" id="rpm:RSPPHO_02914"/>
<dbReference type="NCBIfam" id="TIGR04335">
    <property type="entry name" value="AmmeMemoSam_A"/>
    <property type="match status" value="1"/>
</dbReference>
<dbReference type="Pfam" id="PF01871">
    <property type="entry name" value="AMMECR1"/>
    <property type="match status" value="1"/>
</dbReference>
<dbReference type="Gene3D" id="3.30.1490.150">
    <property type="entry name" value="Hypothetical protein ph0010, domain 2"/>
    <property type="match status" value="1"/>
</dbReference>
<dbReference type="InterPro" id="IPR002733">
    <property type="entry name" value="AMMECR1_domain"/>
</dbReference>
<evidence type="ECO:0000313" key="2">
    <source>
        <dbReference type="EMBL" id="CCG09540.1"/>
    </source>
</evidence>
<dbReference type="Proteomes" id="UP000033220">
    <property type="component" value="Chromosome DSM 122"/>
</dbReference>
<dbReference type="SUPFAM" id="SSF143447">
    <property type="entry name" value="AMMECR1-like"/>
    <property type="match status" value="1"/>
</dbReference>
<dbReference type="RefSeq" id="WP_014416169.1">
    <property type="nucleotide sequence ID" value="NC_017059.1"/>
</dbReference>
<dbReference type="AlphaFoldDB" id="H6SPL5"/>
<dbReference type="PANTHER" id="PTHR13016">
    <property type="entry name" value="AMMECR1 HOMOLOG"/>
    <property type="match status" value="1"/>
</dbReference>
<dbReference type="InterPro" id="IPR027485">
    <property type="entry name" value="AMMECR1_N"/>
</dbReference>
<evidence type="ECO:0000259" key="1">
    <source>
        <dbReference type="PROSITE" id="PS51112"/>
    </source>
</evidence>
<protein>
    <submittedName>
        <fullName evidence="2">AMMECR1</fullName>
    </submittedName>
</protein>
<evidence type="ECO:0000313" key="3">
    <source>
        <dbReference type="Proteomes" id="UP000033220"/>
    </source>
</evidence>
<sequence length="212" mass="23013">MNAVSLSSVPDTDLAVRVTRDHPDRLIALAVEAVRQGLNTGAPLPPALDLEPPALRENGAAFVTLTRTDGGLRGCIGSMVAHQPLARDIVANAWAAATRDPRFAKVRAEELPDLSVSVSVLTHPRAFPVASEAELLERLRPGIDGLILSDRGRRGLFLPQVWESLPEPAQFVAHLKLKAGLPTTYWSQTLMIERFEARAVKGPSPWREETPA</sequence>
<dbReference type="OrthoDB" id="9782820at2"/>
<dbReference type="HOGENOM" id="CLU_095686_0_0_5"/>
<dbReference type="InterPro" id="IPR027623">
    <property type="entry name" value="AmmeMemoSam_A"/>
</dbReference>
<dbReference type="STRING" id="1150469.RSPPHO_02914"/>
<organism evidence="2 3">
    <name type="scientific">Pararhodospirillum photometricum DSM 122</name>
    <dbReference type="NCBI Taxonomy" id="1150469"/>
    <lineage>
        <taxon>Bacteria</taxon>
        <taxon>Pseudomonadati</taxon>
        <taxon>Pseudomonadota</taxon>
        <taxon>Alphaproteobacteria</taxon>
        <taxon>Rhodospirillales</taxon>
        <taxon>Rhodospirillaceae</taxon>
        <taxon>Pararhodospirillum</taxon>
    </lineage>
</organism>
<dbReference type="InterPro" id="IPR036071">
    <property type="entry name" value="AMMECR1_dom_sf"/>
</dbReference>
<dbReference type="PANTHER" id="PTHR13016:SF0">
    <property type="entry name" value="AMME SYNDROME CANDIDATE GENE 1 PROTEIN"/>
    <property type="match status" value="1"/>
</dbReference>
<dbReference type="EMBL" id="HE663493">
    <property type="protein sequence ID" value="CCG09540.1"/>
    <property type="molecule type" value="Genomic_DNA"/>
</dbReference>
<dbReference type="NCBIfam" id="TIGR00296">
    <property type="entry name" value="TIGR00296 family protein"/>
    <property type="match status" value="1"/>
</dbReference>
<proteinExistence type="predicted"/>
<name>H6SPL5_PARPM</name>
<accession>H6SPL5</accession>
<dbReference type="InterPro" id="IPR023473">
    <property type="entry name" value="AMMECR1"/>
</dbReference>
<gene>
    <name evidence="2" type="ORF">RSPPHO_02914</name>
</gene>